<keyword evidence="5" id="KW-1185">Reference proteome</keyword>
<evidence type="ECO:0000259" key="3">
    <source>
        <dbReference type="PROSITE" id="PS50158"/>
    </source>
</evidence>
<dbReference type="PANTHER" id="PTHR36713">
    <property type="entry name" value="OS09G0344700 PROTEIN"/>
    <property type="match status" value="1"/>
</dbReference>
<organism evidence="4 5">
    <name type="scientific">Escallonia rubra</name>
    <dbReference type="NCBI Taxonomy" id="112253"/>
    <lineage>
        <taxon>Eukaryota</taxon>
        <taxon>Viridiplantae</taxon>
        <taxon>Streptophyta</taxon>
        <taxon>Embryophyta</taxon>
        <taxon>Tracheophyta</taxon>
        <taxon>Spermatophyta</taxon>
        <taxon>Magnoliopsida</taxon>
        <taxon>eudicotyledons</taxon>
        <taxon>Gunneridae</taxon>
        <taxon>Pentapetalae</taxon>
        <taxon>asterids</taxon>
        <taxon>campanulids</taxon>
        <taxon>Escalloniales</taxon>
        <taxon>Escalloniaceae</taxon>
        <taxon>Escallonia</taxon>
    </lineage>
</organism>
<reference evidence="4" key="1">
    <citation type="submission" date="2022-12" db="EMBL/GenBank/DDBJ databases">
        <title>Draft genome assemblies for two species of Escallonia (Escalloniales).</title>
        <authorList>
            <person name="Chanderbali A."/>
            <person name="Dervinis C."/>
            <person name="Anghel I."/>
            <person name="Soltis D."/>
            <person name="Soltis P."/>
            <person name="Zapata F."/>
        </authorList>
    </citation>
    <scope>NUCLEOTIDE SEQUENCE</scope>
    <source>
        <strain evidence="4">UCBG92.1500</strain>
        <tissue evidence="4">Leaf</tissue>
    </source>
</reference>
<dbReference type="PANTHER" id="PTHR36713:SF1">
    <property type="entry name" value="OS09G0344700 PROTEIN"/>
    <property type="match status" value="1"/>
</dbReference>
<dbReference type="PROSITE" id="PS50158">
    <property type="entry name" value="ZF_CCHC"/>
    <property type="match status" value="1"/>
</dbReference>
<keyword evidence="1" id="KW-0863">Zinc-finger</keyword>
<evidence type="ECO:0000256" key="2">
    <source>
        <dbReference type="SAM" id="MobiDB-lite"/>
    </source>
</evidence>
<evidence type="ECO:0000256" key="1">
    <source>
        <dbReference type="PROSITE-ProRule" id="PRU00047"/>
    </source>
</evidence>
<dbReference type="EMBL" id="JAVXUO010000427">
    <property type="protein sequence ID" value="KAK2992176.1"/>
    <property type="molecule type" value="Genomic_DNA"/>
</dbReference>
<feature type="compositionally biased region" description="Polar residues" evidence="2">
    <location>
        <begin position="276"/>
        <end position="294"/>
    </location>
</feature>
<gene>
    <name evidence="4" type="ORF">RJ640_001237</name>
</gene>
<dbReference type="SUPFAM" id="SSF57756">
    <property type="entry name" value="Retrovirus zinc finger-like domains"/>
    <property type="match status" value="1"/>
</dbReference>
<name>A0AA88US06_9ASTE</name>
<feature type="region of interest" description="Disordered" evidence="2">
    <location>
        <begin position="276"/>
        <end position="295"/>
    </location>
</feature>
<dbReference type="AlphaFoldDB" id="A0AA88US06"/>
<dbReference type="GO" id="GO:0003676">
    <property type="term" value="F:nucleic acid binding"/>
    <property type="evidence" value="ECO:0007669"/>
    <property type="project" value="InterPro"/>
</dbReference>
<protein>
    <recommendedName>
        <fullName evidence="3">CCHC-type domain-containing protein</fullName>
    </recommendedName>
</protein>
<sequence length="311" mass="35294">MAPLDEAHTVKLEKFNGLDFKRLKNQIRRGSSMEARAKATVGLLEKIRPPRLEDAGLEDCTLPPEFIKEAVLLARHNSYNTIHSLAGEFEAIDGMTPLDVMVRILNNQLSSLMWIDEKVSILAETSDHYFKRYRTKWVAGANTEERRATRFKNGLRYGIRKFLTAVTLDTYGQVLDKAQRVEKDVEDGRKYYKEPRQKRGREESISKGNDVVHPKSKNNSLAIKEPLKNTQDPIEACKTCGKNHMGVCYWKSGACFNCQQQGHRVRDCPQPLRPQFTQGRGMQNQLPGNNQVGTTRARAYALTEKDATASP</sequence>
<feature type="domain" description="CCHC-type" evidence="3">
    <location>
        <begin position="255"/>
        <end position="270"/>
    </location>
</feature>
<comment type="caution">
    <text evidence="4">The sequence shown here is derived from an EMBL/GenBank/DDBJ whole genome shotgun (WGS) entry which is preliminary data.</text>
</comment>
<dbReference type="SMART" id="SM00343">
    <property type="entry name" value="ZnF_C2HC"/>
    <property type="match status" value="1"/>
</dbReference>
<feature type="region of interest" description="Disordered" evidence="2">
    <location>
        <begin position="188"/>
        <end position="227"/>
    </location>
</feature>
<evidence type="ECO:0000313" key="4">
    <source>
        <dbReference type="EMBL" id="KAK2992176.1"/>
    </source>
</evidence>
<evidence type="ECO:0000313" key="5">
    <source>
        <dbReference type="Proteomes" id="UP001187471"/>
    </source>
</evidence>
<dbReference type="Pfam" id="PF00098">
    <property type="entry name" value="zf-CCHC"/>
    <property type="match status" value="1"/>
</dbReference>
<dbReference type="InterPro" id="IPR001878">
    <property type="entry name" value="Znf_CCHC"/>
</dbReference>
<dbReference type="Proteomes" id="UP001187471">
    <property type="component" value="Unassembled WGS sequence"/>
</dbReference>
<keyword evidence="1" id="KW-0862">Zinc</keyword>
<dbReference type="InterPro" id="IPR036875">
    <property type="entry name" value="Znf_CCHC_sf"/>
</dbReference>
<proteinExistence type="predicted"/>
<accession>A0AA88US06</accession>
<dbReference type="Gene3D" id="4.10.60.10">
    <property type="entry name" value="Zinc finger, CCHC-type"/>
    <property type="match status" value="1"/>
</dbReference>
<keyword evidence="1" id="KW-0479">Metal-binding</keyword>
<feature type="compositionally biased region" description="Basic and acidic residues" evidence="2">
    <location>
        <begin position="188"/>
        <end position="213"/>
    </location>
</feature>
<dbReference type="GO" id="GO:0008270">
    <property type="term" value="F:zinc ion binding"/>
    <property type="evidence" value="ECO:0007669"/>
    <property type="project" value="UniProtKB-KW"/>
</dbReference>